<dbReference type="PATRIC" id="fig|1515334.3.peg.4134"/>
<proteinExistence type="predicted"/>
<feature type="transmembrane region" description="Helical" evidence="1">
    <location>
        <begin position="182"/>
        <end position="199"/>
    </location>
</feature>
<dbReference type="PIRSF" id="PIRSF038991">
    <property type="entry name" value="Protein_AbrB"/>
    <property type="match status" value="1"/>
</dbReference>
<accession>A0A0B3RJ78</accession>
<gene>
    <name evidence="2" type="ORF">OA50_04101</name>
</gene>
<keyword evidence="2" id="KW-0560">Oxidoreductase</keyword>
<dbReference type="EMBL" id="JSUQ01000018">
    <property type="protein sequence ID" value="KHQ51320.1"/>
    <property type="molecule type" value="Genomic_DNA"/>
</dbReference>
<evidence type="ECO:0000313" key="2">
    <source>
        <dbReference type="EMBL" id="KHQ51320.1"/>
    </source>
</evidence>
<dbReference type="Proteomes" id="UP000030960">
    <property type="component" value="Unassembled WGS sequence"/>
</dbReference>
<dbReference type="OrthoDB" id="7157734at2"/>
<organism evidence="2 3">
    <name type="scientific">Mameliella alba</name>
    <dbReference type="NCBI Taxonomy" id="561184"/>
    <lineage>
        <taxon>Bacteria</taxon>
        <taxon>Pseudomonadati</taxon>
        <taxon>Pseudomonadota</taxon>
        <taxon>Alphaproteobacteria</taxon>
        <taxon>Rhodobacterales</taxon>
        <taxon>Roseobacteraceae</taxon>
        <taxon>Mameliella</taxon>
    </lineage>
</organism>
<evidence type="ECO:0000313" key="3">
    <source>
        <dbReference type="Proteomes" id="UP000030960"/>
    </source>
</evidence>
<sequence>MRISPALPVLFLAATAAGYLMSLLGAPLPWMIGPLVLTAAATASGLFTERVPTRIRPLGQITVATFVGAHFTPEALHALLSTAPLLIAVSLWVLMAAMLVARLQRRLFGGSLVANFLAVVPTSPVEAVVMAEHHGVPTAPVILSQTLRIALVVTVIPILLYAGTDGPAPSPEALRRDGLTGATLTLAGALLGPVLFRAIRLANPYFLGPLFMAALISSLDLPAFDMPGPLLAAAQIVLGTWLGGAFRRELLGGPLLGSALLSSGLLLATCGLGAWTLSRVFGAPFATVMLGIAPGGVTEMALTAGILAQDVALVTAMHLTRIFVIMPNAGWIARLSNRADASAHRDTGR</sequence>
<keyword evidence="1" id="KW-1133">Transmembrane helix</keyword>
<dbReference type="RefSeq" id="WP_043144816.1">
    <property type="nucleotide sequence ID" value="NZ_JSUQ01000018.1"/>
</dbReference>
<dbReference type="GO" id="GO:0004497">
    <property type="term" value="F:monooxygenase activity"/>
    <property type="evidence" value="ECO:0007669"/>
    <property type="project" value="UniProtKB-KW"/>
</dbReference>
<dbReference type="PANTHER" id="PTHR38457:SF1">
    <property type="entry name" value="REGULATOR ABRB-RELATED"/>
    <property type="match status" value="1"/>
</dbReference>
<dbReference type="STRING" id="561184.SAMN05216376_11329"/>
<dbReference type="PANTHER" id="PTHR38457">
    <property type="entry name" value="REGULATOR ABRB-RELATED"/>
    <property type="match status" value="1"/>
</dbReference>
<evidence type="ECO:0000256" key="1">
    <source>
        <dbReference type="SAM" id="Phobius"/>
    </source>
</evidence>
<dbReference type="GO" id="GO:0016020">
    <property type="term" value="C:membrane"/>
    <property type="evidence" value="ECO:0007669"/>
    <property type="project" value="InterPro"/>
</dbReference>
<feature type="transmembrane region" description="Helical" evidence="1">
    <location>
        <begin position="230"/>
        <end position="247"/>
    </location>
</feature>
<feature type="transmembrane region" description="Helical" evidence="1">
    <location>
        <begin position="259"/>
        <end position="281"/>
    </location>
</feature>
<dbReference type="Pfam" id="PF05145">
    <property type="entry name" value="AbrB"/>
    <property type="match status" value="1"/>
</dbReference>
<dbReference type="GO" id="GO:0010468">
    <property type="term" value="P:regulation of gene expression"/>
    <property type="evidence" value="ECO:0007669"/>
    <property type="project" value="InterPro"/>
</dbReference>
<keyword evidence="1" id="KW-0812">Transmembrane</keyword>
<protein>
    <submittedName>
        <fullName evidence="2">Putative ammonia monooxygenase superfamily protein</fullName>
    </submittedName>
</protein>
<keyword evidence="1" id="KW-0472">Membrane</keyword>
<keyword evidence="2" id="KW-0503">Monooxygenase</keyword>
<dbReference type="AlphaFoldDB" id="A0A0B3RJ78"/>
<feature type="transmembrane region" description="Helical" evidence="1">
    <location>
        <begin position="141"/>
        <end position="162"/>
    </location>
</feature>
<feature type="transmembrane region" description="Helical" evidence="1">
    <location>
        <begin position="107"/>
        <end position="129"/>
    </location>
</feature>
<comment type="caution">
    <text evidence="2">The sequence shown here is derived from an EMBL/GenBank/DDBJ whole genome shotgun (WGS) entry which is preliminary data.</text>
</comment>
<reference evidence="2 3" key="1">
    <citation type="submission" date="2014-10" db="EMBL/GenBank/DDBJ databases">
        <title>Genome sequence of Ponticoccus sp. strain UMTAT08 isolated from clonal culture of toxic dinoflagellate Alexandrium tamiyavanichii.</title>
        <authorList>
            <person name="Gan H.Y."/>
            <person name="Muhd D.-D."/>
            <person name="Mohd Noor M.E."/>
            <person name="Yeong Y.S."/>
            <person name="Usup G."/>
        </authorList>
    </citation>
    <scope>NUCLEOTIDE SEQUENCE [LARGE SCALE GENOMIC DNA]</scope>
    <source>
        <strain evidence="2 3">UMTAT08</strain>
    </source>
</reference>
<keyword evidence="3" id="KW-1185">Reference proteome</keyword>
<feature type="transmembrane region" description="Helical" evidence="1">
    <location>
        <begin position="78"/>
        <end position="101"/>
    </location>
</feature>
<name>A0A0B3RJ78_9RHOB</name>
<dbReference type="InterPro" id="IPR007820">
    <property type="entry name" value="AbrB_fam"/>
</dbReference>